<dbReference type="EMBL" id="LR215973">
    <property type="protein sequence ID" value="VFB01933.1"/>
    <property type="molecule type" value="Genomic_DNA"/>
</dbReference>
<organism evidence="2 3">
    <name type="scientific">Nocardia cyriacigeorgica</name>
    <dbReference type="NCBI Taxonomy" id="135487"/>
    <lineage>
        <taxon>Bacteria</taxon>
        <taxon>Bacillati</taxon>
        <taxon>Actinomycetota</taxon>
        <taxon>Actinomycetes</taxon>
        <taxon>Mycobacteriales</taxon>
        <taxon>Nocardiaceae</taxon>
        <taxon>Nocardia</taxon>
    </lineage>
</organism>
<evidence type="ECO:0000256" key="1">
    <source>
        <dbReference type="SAM" id="MobiDB-lite"/>
    </source>
</evidence>
<dbReference type="InterPro" id="IPR001646">
    <property type="entry name" value="5peptide_repeat"/>
</dbReference>
<dbReference type="PANTHER" id="PTHR42999:SF1">
    <property type="entry name" value="PENTAPEPTIDE REPEAT-CONTAINING PROTEIN"/>
    <property type="match status" value="1"/>
</dbReference>
<accession>A0A4U8W7H4</accession>
<dbReference type="Pfam" id="PF13599">
    <property type="entry name" value="Pentapeptide_4"/>
    <property type="match status" value="1"/>
</dbReference>
<protein>
    <submittedName>
        <fullName evidence="2">Uncharacterized protein conserved in bacteria</fullName>
    </submittedName>
</protein>
<name>A0A4U8W7H4_9NOCA</name>
<dbReference type="AlphaFoldDB" id="A0A4U8W7H4"/>
<dbReference type="InterPro" id="IPR052949">
    <property type="entry name" value="PA_immunity-related"/>
</dbReference>
<reference evidence="2 3" key="1">
    <citation type="submission" date="2019-02" db="EMBL/GenBank/DDBJ databases">
        <authorList>
            <consortium name="Pathogen Informatics"/>
        </authorList>
    </citation>
    <scope>NUCLEOTIDE SEQUENCE [LARGE SCALE GENOMIC DNA]</scope>
    <source>
        <strain evidence="2 3">3012STDY6756504</strain>
    </source>
</reference>
<dbReference type="SUPFAM" id="SSF141571">
    <property type="entry name" value="Pentapeptide repeat-like"/>
    <property type="match status" value="1"/>
</dbReference>
<evidence type="ECO:0000313" key="3">
    <source>
        <dbReference type="Proteomes" id="UP000290439"/>
    </source>
</evidence>
<proteinExistence type="predicted"/>
<sequence length="223" mass="24237">MAASRNSIVPVVPSTPRSRPRRPAESPRDDFVDDTTIGEVDYSGADLTRADTHALGLEACRFDNCRFGGVMSGVTIYESELSVCDLANLLADECSMAECAISTSRLTGMSWTAGSWRDVLLEGTRADLTSFRYSKLRTVVFRDCDLRQADFEGVEFRNVVFEHCDLTGARFTGTAPRHNLRFTDCTLADIDGVAGLRGATVDGGDLLGLAASLAREAGIIVRW</sequence>
<feature type="region of interest" description="Disordered" evidence="1">
    <location>
        <begin position="1"/>
        <end position="35"/>
    </location>
</feature>
<dbReference type="RefSeq" id="WP_232052355.1">
    <property type="nucleotide sequence ID" value="NZ_LR215973.1"/>
</dbReference>
<dbReference type="Gene3D" id="2.160.20.80">
    <property type="entry name" value="E3 ubiquitin-protein ligase SopA"/>
    <property type="match status" value="1"/>
</dbReference>
<evidence type="ECO:0000313" key="2">
    <source>
        <dbReference type="EMBL" id="VFB01933.1"/>
    </source>
</evidence>
<dbReference type="Proteomes" id="UP000290439">
    <property type="component" value="Chromosome"/>
</dbReference>
<gene>
    <name evidence="2" type="ORF">NCTC10797_05763</name>
</gene>
<dbReference type="PANTHER" id="PTHR42999">
    <property type="entry name" value="ANTIBIOTIC RESISTANCE PROTEIN MCBG"/>
    <property type="match status" value="1"/>
</dbReference>